<proteinExistence type="predicted"/>
<dbReference type="RefSeq" id="WP_080658577.1">
    <property type="nucleotide sequence ID" value="NZ_ALJV01000081.1"/>
</dbReference>
<dbReference type="EMBL" id="JAEHFQ010000009">
    <property type="protein sequence ID" value="MBM0634659.1"/>
    <property type="molecule type" value="Genomic_DNA"/>
</dbReference>
<name>A0A8I1LRD5_PAEPO</name>
<sequence length="57" mass="6878">MLKIRVEGIPEEIDQFLEHFEDYYRVLKRSKAYQNRNSEYVRVYVDVSSPNDQPLKA</sequence>
<evidence type="ECO:0000313" key="2">
    <source>
        <dbReference type="Proteomes" id="UP000650605"/>
    </source>
</evidence>
<dbReference type="Pfam" id="PF13113">
    <property type="entry name" value="DUF3970"/>
    <property type="match status" value="1"/>
</dbReference>
<gene>
    <name evidence="1" type="ORF">JDW19_16225</name>
</gene>
<dbReference type="Proteomes" id="UP000650605">
    <property type="component" value="Unassembled WGS sequence"/>
</dbReference>
<reference evidence="1" key="1">
    <citation type="submission" date="2020-12" db="EMBL/GenBank/DDBJ databases">
        <title>Paenibacillus polymyxa LMG 27872: a double-edged sword.</title>
        <authorList>
            <person name="Langendries S."/>
            <person name="Garcia Mendez S."/>
            <person name="Beirinckx S."/>
            <person name="Viaene T."/>
            <person name="Baeyen S."/>
            <person name="Goeminne G."/>
            <person name="Willems A."/>
            <person name="Debode J."/>
            <person name="Goormachtig S."/>
        </authorList>
    </citation>
    <scope>NUCLEOTIDE SEQUENCE</scope>
    <source>
        <strain evidence="1">LMG 27872</strain>
    </source>
</reference>
<dbReference type="InterPro" id="IPR025088">
    <property type="entry name" value="DUF3970"/>
</dbReference>
<protein>
    <submittedName>
        <fullName evidence="1">DUF3970 family protein</fullName>
    </submittedName>
</protein>
<dbReference type="AlphaFoldDB" id="A0A8I1LRD5"/>
<organism evidence="1 2">
    <name type="scientific">Paenibacillus polymyxa</name>
    <name type="common">Bacillus polymyxa</name>
    <dbReference type="NCBI Taxonomy" id="1406"/>
    <lineage>
        <taxon>Bacteria</taxon>
        <taxon>Bacillati</taxon>
        <taxon>Bacillota</taxon>
        <taxon>Bacilli</taxon>
        <taxon>Bacillales</taxon>
        <taxon>Paenibacillaceae</taxon>
        <taxon>Paenibacillus</taxon>
    </lineage>
</organism>
<accession>A0A8I1LRD5</accession>
<comment type="caution">
    <text evidence="1">The sequence shown here is derived from an EMBL/GenBank/DDBJ whole genome shotgun (WGS) entry which is preliminary data.</text>
</comment>
<evidence type="ECO:0000313" key="1">
    <source>
        <dbReference type="EMBL" id="MBM0634659.1"/>
    </source>
</evidence>